<name>A0A318TB41_9BRAD</name>
<protein>
    <submittedName>
        <fullName evidence="1">Uncharacterized protein</fullName>
    </submittedName>
</protein>
<keyword evidence="2" id="KW-1185">Reference proteome</keyword>
<dbReference type="Proteomes" id="UP000248148">
    <property type="component" value="Unassembled WGS sequence"/>
</dbReference>
<gene>
    <name evidence="1" type="ORF">BJ122_11729</name>
</gene>
<evidence type="ECO:0000313" key="2">
    <source>
        <dbReference type="Proteomes" id="UP000248148"/>
    </source>
</evidence>
<comment type="caution">
    <text evidence="1">The sequence shown here is derived from an EMBL/GenBank/DDBJ whole genome shotgun (WGS) entry which is preliminary data.</text>
</comment>
<dbReference type="AlphaFoldDB" id="A0A318TB41"/>
<sequence length="85" mass="9138">MPAFDALASCGVAVRAIDESSQPVRIKRNEFLSVPGLERLLCLSGLSSPSMRPSFTKTYGMKFLNVKVSGVPDLLEAILATPIPM</sequence>
<reference evidence="1 2" key="1">
    <citation type="submission" date="2018-06" db="EMBL/GenBank/DDBJ databases">
        <title>Genomic Encyclopedia of Archaeal and Bacterial Type Strains, Phase II (KMG-II): from individual species to whole genera.</title>
        <authorList>
            <person name="Goeker M."/>
        </authorList>
    </citation>
    <scope>NUCLEOTIDE SEQUENCE [LARGE SCALE GENOMIC DNA]</scope>
    <source>
        <strain evidence="1 2">JCM 11668</strain>
    </source>
</reference>
<dbReference type="EMBL" id="QJTI01000017">
    <property type="protein sequence ID" value="PYF01806.1"/>
    <property type="molecule type" value="Genomic_DNA"/>
</dbReference>
<accession>A0A318TB41</accession>
<organism evidence="1 2">
    <name type="scientific">Rhodopseudomonas faecalis</name>
    <dbReference type="NCBI Taxonomy" id="99655"/>
    <lineage>
        <taxon>Bacteria</taxon>
        <taxon>Pseudomonadati</taxon>
        <taxon>Pseudomonadota</taxon>
        <taxon>Alphaproteobacteria</taxon>
        <taxon>Hyphomicrobiales</taxon>
        <taxon>Nitrobacteraceae</taxon>
        <taxon>Rhodopseudomonas</taxon>
    </lineage>
</organism>
<proteinExistence type="predicted"/>
<evidence type="ECO:0000313" key="1">
    <source>
        <dbReference type="EMBL" id="PYF01806.1"/>
    </source>
</evidence>